<gene>
    <name evidence="2" type="ORF">CEXT_630821</name>
</gene>
<keyword evidence="3" id="KW-1185">Reference proteome</keyword>
<dbReference type="Proteomes" id="UP001054945">
    <property type="component" value="Unassembled WGS sequence"/>
</dbReference>
<feature type="region of interest" description="Disordered" evidence="1">
    <location>
        <begin position="38"/>
        <end position="130"/>
    </location>
</feature>
<feature type="compositionally biased region" description="Basic and acidic residues" evidence="1">
    <location>
        <begin position="116"/>
        <end position="130"/>
    </location>
</feature>
<sequence length="130" mass="14636">MSFKIVMEQGKCLIASFHEKPVLHLLIAKLILKKYPAHNKSPLRKEPQRKPHRELNRTEHPRTTTASKTNVPPDRYHSRPANPIWRSGGGSAEDEKGGGRRTGGGSHHWTGTIRKRVPEIIDLRNGRGLG</sequence>
<evidence type="ECO:0000313" key="2">
    <source>
        <dbReference type="EMBL" id="GIY69695.1"/>
    </source>
</evidence>
<organism evidence="2 3">
    <name type="scientific">Caerostris extrusa</name>
    <name type="common">Bark spider</name>
    <name type="synonym">Caerostris bankana</name>
    <dbReference type="NCBI Taxonomy" id="172846"/>
    <lineage>
        <taxon>Eukaryota</taxon>
        <taxon>Metazoa</taxon>
        <taxon>Ecdysozoa</taxon>
        <taxon>Arthropoda</taxon>
        <taxon>Chelicerata</taxon>
        <taxon>Arachnida</taxon>
        <taxon>Araneae</taxon>
        <taxon>Araneomorphae</taxon>
        <taxon>Entelegynae</taxon>
        <taxon>Araneoidea</taxon>
        <taxon>Araneidae</taxon>
        <taxon>Caerostris</taxon>
    </lineage>
</organism>
<reference evidence="2 3" key="1">
    <citation type="submission" date="2021-06" db="EMBL/GenBank/DDBJ databases">
        <title>Caerostris extrusa draft genome.</title>
        <authorList>
            <person name="Kono N."/>
            <person name="Arakawa K."/>
        </authorList>
    </citation>
    <scope>NUCLEOTIDE SEQUENCE [LARGE SCALE GENOMIC DNA]</scope>
</reference>
<dbReference type="EMBL" id="BPLR01014572">
    <property type="protein sequence ID" value="GIY69695.1"/>
    <property type="molecule type" value="Genomic_DNA"/>
</dbReference>
<proteinExistence type="predicted"/>
<evidence type="ECO:0000256" key="1">
    <source>
        <dbReference type="SAM" id="MobiDB-lite"/>
    </source>
</evidence>
<protein>
    <submittedName>
        <fullName evidence="2">Uncharacterized protein</fullName>
    </submittedName>
</protein>
<feature type="compositionally biased region" description="Basic and acidic residues" evidence="1">
    <location>
        <begin position="43"/>
        <end position="62"/>
    </location>
</feature>
<accession>A0AAV4VIA4</accession>
<comment type="caution">
    <text evidence="2">The sequence shown here is derived from an EMBL/GenBank/DDBJ whole genome shotgun (WGS) entry which is preliminary data.</text>
</comment>
<dbReference type="AlphaFoldDB" id="A0AAV4VIA4"/>
<evidence type="ECO:0000313" key="3">
    <source>
        <dbReference type="Proteomes" id="UP001054945"/>
    </source>
</evidence>
<name>A0AAV4VIA4_CAEEX</name>